<feature type="compositionally biased region" description="Polar residues" evidence="9">
    <location>
        <begin position="276"/>
        <end position="305"/>
    </location>
</feature>
<comment type="similarity">
    <text evidence="2">Belongs to the EAF1 family.</text>
</comment>
<feature type="compositionally biased region" description="Low complexity" evidence="9">
    <location>
        <begin position="1273"/>
        <end position="1286"/>
    </location>
</feature>
<keyword evidence="6" id="KW-0539">Nucleus</keyword>
<feature type="compositionally biased region" description="Polar residues" evidence="9">
    <location>
        <begin position="1242"/>
        <end position="1258"/>
    </location>
</feature>
<dbReference type="SMART" id="SM00717">
    <property type="entry name" value="SANT"/>
    <property type="match status" value="1"/>
</dbReference>
<evidence type="ECO:0000256" key="5">
    <source>
        <dbReference type="ARBA" id="ARBA00023204"/>
    </source>
</evidence>
<dbReference type="GO" id="GO:0006325">
    <property type="term" value="P:chromatin organization"/>
    <property type="evidence" value="ECO:0007669"/>
    <property type="project" value="UniProtKB-KW"/>
</dbReference>
<feature type="compositionally biased region" description="Low complexity" evidence="9">
    <location>
        <begin position="1456"/>
        <end position="1488"/>
    </location>
</feature>
<dbReference type="GO" id="GO:0003746">
    <property type="term" value="F:translation elongation factor activity"/>
    <property type="evidence" value="ECO:0007669"/>
    <property type="project" value="UniProtKB-KW"/>
</dbReference>
<feature type="region of interest" description="Disordered" evidence="9">
    <location>
        <begin position="113"/>
        <end position="146"/>
    </location>
</feature>
<dbReference type="PROSITE" id="PS51204">
    <property type="entry name" value="HSA"/>
    <property type="match status" value="1"/>
</dbReference>
<dbReference type="GO" id="GO:0035267">
    <property type="term" value="C:NuA4 histone acetyltransferase complex"/>
    <property type="evidence" value="ECO:0007669"/>
    <property type="project" value="TreeGrafter"/>
</dbReference>
<feature type="region of interest" description="Disordered" evidence="9">
    <location>
        <begin position="186"/>
        <end position="524"/>
    </location>
</feature>
<gene>
    <name evidence="12" type="primary">eaf1_2</name>
    <name evidence="12" type="ORF">LTR82_012191</name>
</gene>
<feature type="region of interest" description="Disordered" evidence="9">
    <location>
        <begin position="1044"/>
        <end position="1152"/>
    </location>
</feature>
<evidence type="ECO:0000256" key="3">
    <source>
        <dbReference type="ARBA" id="ARBA00022763"/>
    </source>
</evidence>
<dbReference type="SUPFAM" id="SSF46689">
    <property type="entry name" value="Homeodomain-like"/>
    <property type="match status" value="1"/>
</dbReference>
<feature type="region of interest" description="Disordered" evidence="9">
    <location>
        <begin position="696"/>
        <end position="727"/>
    </location>
</feature>
<feature type="region of interest" description="Disordered" evidence="9">
    <location>
        <begin position="974"/>
        <end position="994"/>
    </location>
</feature>
<evidence type="ECO:0000259" key="10">
    <source>
        <dbReference type="PROSITE" id="PS50090"/>
    </source>
</evidence>
<evidence type="ECO:0000256" key="9">
    <source>
        <dbReference type="SAM" id="MobiDB-lite"/>
    </source>
</evidence>
<dbReference type="EMBL" id="JASUXU010000048">
    <property type="protein sequence ID" value="KAK0316163.1"/>
    <property type="molecule type" value="Genomic_DNA"/>
</dbReference>
<feature type="compositionally biased region" description="Low complexity" evidence="9">
    <location>
        <begin position="1513"/>
        <end position="1523"/>
    </location>
</feature>
<sequence>MSLVNRRDALSRRHELTKLVARHQLALRQLHSVTACLANNTSLPDLLNALNNSNEQNNTPVKDTVQDEFLQANSLLRYLSNSSFASEVTASMANVRDSKRYFDESTLPFPSIPQHDGSIYASKPNRYPTHSPPPIHESTAAHGSATEATLANPNEAARPMAVAALHDPFQPLTTADSDVGLSTTERQAAAGTREVSVRPAQVAPPSVEDEANFSDATKEMLDLESPRRPAKTIHLPPQDVQEEALRQRLEAREDARRRSDLDKAPRPTHLQPQAELASSPSSTVGAYSMTTPMPAQESPDTSPDSATARDQVLPPDDLRPTSEEVQEQEEHDRILAAQKDIARKEAFGEPTPDDQLNWEAREAAAREDEERRAREDVNGPEPDVVREAEATEAEPLMDGPQVKVATLLPITPVPSHDEKLTLPPSAEAPQPSSMDPQDDGDSITVVPRTKLPPIDTGKQGASKSRPQPCTAGVSSGAVGRSSISQTADEASGTPQMGRQVSSPEPISPTMNTRRSQDDGDRLPTVHMRTPRRHARQLEFRTPNNTSLPLPDLAPLKGLAGDPERDYLEPLFRIQAHDSPNSQTRALPDLVKSAQKYMSTEDHFTTLHERMDHRILRRIYHLQNANKWSLRQMERPKEPAPPVTHLDHMMAEMRWMRKDFKAERKMKKSVCMWLAARCADWVAAAPEFRKTMQIKVKSSKAKSSGPSGEQPPDLETSGESAPEDDIMPVTPTYGDAVSMNLVVAPELTGVVCNLQRAGQLGKALQSLPIVGLPGPKQDARMNPLYEVSRFVVGKILPQPSGPQSKRSRYDYADDADEIGDEPSTKRLRSDRNLPPEEQEVALFHPDNKHIRDRLHANNAFRPPSEFVMPATSFYEFRNGSQWVWEDDQTLRKLAKDYSFNWSLIADEMTLPSHYKSSADRRTPWECFERWVELDSLPVEMRKTMYFKTWFQRLEQSQQAAERRYQSQVQLIQSQAQAQNGQQAHVPQRRRTVPTRVEKRKNTRYLWLVDAMRKNAKKRENNAYKQAEGEYRPFVTLCTSTDMIRSAQRAAAQRKSQNDNNVQQRTGPQLTPQEFSKKRQERDLQIAEAQRAHRQKMMEAQQRQLMQARVHQAGGPNGQQRPGSSGATQQHGQMQVNGHPNPNMNGQMPQQARPPLPMATRNGHLAVPQVNAQGIPQAQMQPSVQMSQQQQQQMARIAQVNAQRTAQYSAQQYQMANGTMPSPGSNMTTQQQLQHNQALLAQMSAQAHSQNQASVLSNGHQMSASPSMPPPPTPHSQQQQQQPQQLSSGHVPALMVIKNQLRSKHPHLSEDQLTSLATSELRQQSQNQTQSSNQARQNAMNAAAGIPPHQPQSQLHPNSMQQQQAYTHNQQAFQQNSHAGQQMNNSSANGVATYMNNGTDTTGTGTQHSQQQGGPPMTSAPSTSPQAAAAYANQMRQRQAQMMRSMQSPTSGPHAQLNGVSVNNNNNVNGSVNGNASPAPSHASPSMTAPPGSPALAYAGVGTAGMGVGAGRPGMPGRMGSANAGSGLGGAGMSQQSPAGSVAGSSPRGMQASMAR</sequence>
<feature type="compositionally biased region" description="Polar residues" evidence="9">
    <location>
        <begin position="1374"/>
        <end position="1395"/>
    </location>
</feature>
<feature type="compositionally biased region" description="Polar residues" evidence="9">
    <location>
        <begin position="1349"/>
        <end position="1358"/>
    </location>
</feature>
<dbReference type="InterPro" id="IPR001005">
    <property type="entry name" value="SANT/Myb"/>
</dbReference>
<feature type="domain" description="Myb-like" evidence="10">
    <location>
        <begin position="873"/>
        <end position="933"/>
    </location>
</feature>
<proteinExistence type="inferred from homology"/>
<feature type="compositionally biased region" description="Basic and acidic residues" evidence="9">
    <location>
        <begin position="821"/>
        <end position="832"/>
    </location>
</feature>
<comment type="function">
    <text evidence="7">Component of the NuA4 histone acetyltransferase complex which is involved in transcriptional activation of selected genes principally by acetylation of nucleosomal histone H4 and H2A. The NuA4 complex is also involved in DNA repair.</text>
</comment>
<feature type="compositionally biased region" description="Polar residues" evidence="9">
    <location>
        <begin position="1056"/>
        <end position="1072"/>
    </location>
</feature>
<keyword evidence="5" id="KW-0234">DNA repair</keyword>
<evidence type="ECO:0000256" key="6">
    <source>
        <dbReference type="ARBA" id="ARBA00023242"/>
    </source>
</evidence>
<feature type="compositionally biased region" description="Low complexity" evidence="9">
    <location>
        <begin position="1320"/>
        <end position="1342"/>
    </location>
</feature>
<feature type="compositionally biased region" description="Polar residues" evidence="9">
    <location>
        <begin position="1116"/>
        <end position="1148"/>
    </location>
</feature>
<dbReference type="Gene3D" id="1.10.10.60">
    <property type="entry name" value="Homeodomain-like"/>
    <property type="match status" value="1"/>
</dbReference>
<feature type="domain" description="HSA" evidence="11">
    <location>
        <begin position="632"/>
        <end position="704"/>
    </location>
</feature>
<feature type="compositionally biased region" description="Basic and acidic residues" evidence="9">
    <location>
        <begin position="316"/>
        <end position="347"/>
    </location>
</feature>
<feature type="compositionally biased region" description="Basic and acidic residues" evidence="9">
    <location>
        <begin position="359"/>
        <end position="389"/>
    </location>
</feature>
<evidence type="ECO:0000259" key="11">
    <source>
        <dbReference type="PROSITE" id="PS51204"/>
    </source>
</evidence>
<feature type="region of interest" description="Disordered" evidence="9">
    <location>
        <begin position="1314"/>
        <end position="1488"/>
    </location>
</feature>
<feature type="compositionally biased region" description="Basic and acidic residues" evidence="9">
    <location>
        <begin position="1073"/>
        <end position="1083"/>
    </location>
</feature>
<evidence type="ECO:0000256" key="2">
    <source>
        <dbReference type="ARBA" id="ARBA00008913"/>
    </source>
</evidence>
<feature type="compositionally biased region" description="Low complexity" evidence="9">
    <location>
        <begin position="974"/>
        <end position="984"/>
    </location>
</feature>
<protein>
    <recommendedName>
        <fullName evidence="8">Vacuolar import and degradation protein 21</fullName>
    </recommendedName>
</protein>
<dbReference type="Pfam" id="PF13921">
    <property type="entry name" value="Myb_DNA-bind_6"/>
    <property type="match status" value="1"/>
</dbReference>
<feature type="compositionally biased region" description="Low complexity" evidence="9">
    <location>
        <begin position="1396"/>
        <end position="1447"/>
    </location>
</feature>
<feature type="compositionally biased region" description="Polar residues" evidence="9">
    <location>
        <begin position="485"/>
        <end position="513"/>
    </location>
</feature>
<dbReference type="InterPro" id="IPR009057">
    <property type="entry name" value="Homeodomain-like_sf"/>
</dbReference>
<evidence type="ECO:0000256" key="7">
    <source>
        <dbReference type="ARBA" id="ARBA00025178"/>
    </source>
</evidence>
<dbReference type="Proteomes" id="UP001168146">
    <property type="component" value="Unassembled WGS sequence"/>
</dbReference>
<dbReference type="PANTHER" id="PTHR46459">
    <property type="entry name" value="E1A-BINDING PROTEIN P400-RELATED"/>
    <property type="match status" value="1"/>
</dbReference>
<keyword evidence="3" id="KW-0227">DNA damage</keyword>
<feature type="compositionally biased region" description="Low complexity" evidence="9">
    <location>
        <begin position="1359"/>
        <end position="1373"/>
    </location>
</feature>
<evidence type="ECO:0000256" key="4">
    <source>
        <dbReference type="ARBA" id="ARBA00022853"/>
    </source>
</evidence>
<evidence type="ECO:0000256" key="1">
    <source>
        <dbReference type="ARBA" id="ARBA00004123"/>
    </source>
</evidence>
<dbReference type="Pfam" id="PF07529">
    <property type="entry name" value="HSA"/>
    <property type="match status" value="1"/>
</dbReference>
<keyword evidence="12" id="KW-0648">Protein biosynthesis</keyword>
<evidence type="ECO:0000313" key="13">
    <source>
        <dbReference type="Proteomes" id="UP001168146"/>
    </source>
</evidence>
<feature type="compositionally biased region" description="Basic residues" evidence="9">
    <location>
        <begin position="985"/>
        <end position="994"/>
    </location>
</feature>
<feature type="compositionally biased region" description="Basic and acidic residues" evidence="9">
    <location>
        <begin position="243"/>
        <end position="265"/>
    </location>
</feature>
<feature type="compositionally biased region" description="Basic and acidic residues" evidence="9">
    <location>
        <begin position="216"/>
        <end position="227"/>
    </location>
</feature>
<dbReference type="PROSITE" id="PS50090">
    <property type="entry name" value="MYB_LIKE"/>
    <property type="match status" value="1"/>
</dbReference>
<feature type="region of interest" description="Disordered" evidence="9">
    <location>
        <begin position="1504"/>
        <end position="1554"/>
    </location>
</feature>
<dbReference type="GO" id="GO:0003682">
    <property type="term" value="F:chromatin binding"/>
    <property type="evidence" value="ECO:0007669"/>
    <property type="project" value="TreeGrafter"/>
</dbReference>
<dbReference type="InterPro" id="IPR014012">
    <property type="entry name" value="HSA_dom"/>
</dbReference>
<reference evidence="12" key="1">
    <citation type="submission" date="2021-12" db="EMBL/GenBank/DDBJ databases">
        <title>Black yeast isolated from Biological Soil Crust.</title>
        <authorList>
            <person name="Kurbessoian T."/>
        </authorList>
    </citation>
    <scope>NUCLEOTIDE SEQUENCE</scope>
    <source>
        <strain evidence="12">CCFEE 5208</strain>
    </source>
</reference>
<keyword evidence="4" id="KW-0156">Chromatin regulator</keyword>
<feature type="compositionally biased region" description="Basic and acidic residues" evidence="9">
    <location>
        <begin position="514"/>
        <end position="523"/>
    </location>
</feature>
<evidence type="ECO:0000256" key="8">
    <source>
        <dbReference type="ARBA" id="ARBA00029670"/>
    </source>
</evidence>
<accession>A0AAN6FHM4</accession>
<feature type="compositionally biased region" description="Low complexity" evidence="9">
    <location>
        <begin position="1044"/>
        <end position="1053"/>
    </location>
</feature>
<feature type="region of interest" description="Disordered" evidence="9">
    <location>
        <begin position="1242"/>
        <end position="1286"/>
    </location>
</feature>
<dbReference type="CDD" id="cd00167">
    <property type="entry name" value="SANT"/>
    <property type="match status" value="1"/>
</dbReference>
<feature type="compositionally biased region" description="Low complexity" evidence="9">
    <location>
        <begin position="471"/>
        <end position="484"/>
    </location>
</feature>
<comment type="caution">
    <text evidence="12">The sequence shown here is derived from an EMBL/GenBank/DDBJ whole genome shotgun (WGS) entry which is preliminary data.</text>
</comment>
<comment type="subcellular location">
    <subcellularLocation>
        <location evidence="1">Nucleus</location>
    </subcellularLocation>
</comment>
<dbReference type="GO" id="GO:0005634">
    <property type="term" value="C:nucleus"/>
    <property type="evidence" value="ECO:0007669"/>
    <property type="project" value="UniProtKB-SubCell"/>
</dbReference>
<keyword evidence="12" id="KW-0251">Elongation factor</keyword>
<dbReference type="GO" id="GO:0006281">
    <property type="term" value="P:DNA repair"/>
    <property type="evidence" value="ECO:0007669"/>
    <property type="project" value="UniProtKB-KW"/>
</dbReference>
<dbReference type="PANTHER" id="PTHR46459:SF1">
    <property type="entry name" value="E1A-BINDING PROTEIN P400"/>
    <property type="match status" value="1"/>
</dbReference>
<feature type="region of interest" description="Disordered" evidence="9">
    <location>
        <begin position="795"/>
        <end position="832"/>
    </location>
</feature>
<organism evidence="12 13">
    <name type="scientific">Friedmanniomyces endolithicus</name>
    <dbReference type="NCBI Taxonomy" id="329885"/>
    <lineage>
        <taxon>Eukaryota</taxon>
        <taxon>Fungi</taxon>
        <taxon>Dikarya</taxon>
        <taxon>Ascomycota</taxon>
        <taxon>Pezizomycotina</taxon>
        <taxon>Dothideomycetes</taxon>
        <taxon>Dothideomycetidae</taxon>
        <taxon>Mycosphaerellales</taxon>
        <taxon>Teratosphaeriaceae</taxon>
        <taxon>Friedmanniomyces</taxon>
    </lineage>
</organism>
<name>A0AAN6FHM4_9PEZI</name>
<evidence type="ECO:0000313" key="12">
    <source>
        <dbReference type="EMBL" id="KAK0316163.1"/>
    </source>
</evidence>